<feature type="region of interest" description="Disordered" evidence="1">
    <location>
        <begin position="1505"/>
        <end position="1542"/>
    </location>
</feature>
<keyword evidence="3" id="KW-1185">Reference proteome</keyword>
<sequence>MASAAHPLPGPPADFSTVEPSGTADDAWCRLERDAREHSYALQRETADAELIAHRLTTLVVAARKATQIPVVLDKLHTYLHTRQLGPFALLHSQLGLLEAQLLDAPLDGPAHAGPGDPPSDDGPDSNFLHRITPRSAKVVVALVSTLRKHPDLLAAALADMPGHELDALTETRPGPLHGGLLHTLLFSLFGSPAHPREDTLRLELWTPVMVRLLSERKGEQFVLKVLERWAHHPEYQDPDAKGQFETQLLRILHRGAKFPRWVREYAATAHQHHHHHPSTLAGRGPPGSPTTSRPVDLEPFYDDACVDVLTVLPRFVPRPLVRLSRRVFAQLPAESHLYASLLIILRFLFYRFLQRAVTSPESLGLLEDYYVSDQQREMVLMGVYQRLYRHAQTVIVPPSARARAPAPLDPRIHSLLLNVVALFREGAEDALPAPVASQPTTEAVFPPGHAFAPVVGPLICLTAADLLQLHTFLQTWWIPLVMPATQPSVLQTKSKATGAAAATPPHAPGLPTPPASAPGRPGRGSLAREMKVYQSSLFGMLIGTMKKAVAEIHTLPPQSHALLFAQVDHRGVTLTDPALAAPSVEMVMDTTSDLDEFVRAQLPTWPGPWVKGQASETLDVATWSRLGHGVTLAHDAVLQGVHRYDTYLQASDAGQLLPRLQRMQRASRYARDYAAALALQRTLTFLTDHLPFADQLAPAYTPFATLLTAYYDQLRQAADRRQARRTVWAAYCADLETRLRTHLRFRQAQLLALSLRGFYAQVRLQPWFAAAQAALRKWSQSASLDATECRLVKEYLTHHGLTNFLTGEDRFHRAVIELQRVRDRALEAWPGWVRDGTLGTPVASAPSSAAAATYAGSAFSNAPERRTTAGPPGRDPTDHGLPGAAHPAPHLVPRIPSLPGKDLAQPRLGLYFSPQVAANAASLRRFSPGPLTANASHRPGHSSSVGDHLPPRHPSFPPPPGTTGLLPPLASPGALPEWYLLTAPPPPMSVPASPALYPGLAAYFNPPGGTTHPSHTPAAPAAATGNREGGSGGGYFSLPFGTTSSTTATTTATRSSAPTPPGPQQQWWSHGWPDRSAITPATYPNMTAPPVPVSGTHATPYYYGFAGPQRYALVRGDWTAHLGLKLMTLLLSETLILFRYSATDAWLREYLQQPKPSEDGDGDAPEDLSALSLDALITDLNRQTRSVGGFDPIAEESAPRTAIDHDDPLADNPLLQAAFDTFRQQFHLHPAPLQKLHCLVAFEAALVEHLTHRPPRAAATSGDPLDWAARPPGTDVIVSALEAVFRRHRPKCFLRDLQLLVMLLPPAVLDLTSAGKVFWDVTMAMSSLKREGVQALVKRAQRMLDLASRSRSAPYPTTTTAPVPTPSAGHLTSGEDEDTDSATVSLASAALASPPPPLRPGSLDSTASRHSIRTLSSTRPASLIRGSGDADSFDDLATCPRCYLGPTNSCPRCESTRSAERREAQYQSLALRLFSIAAREGDAEAQRELGILFLSLPAVRPARLSAAPGSSSEDTDDAPGADSDHEAASERSVNTTTATTVRSTLGQWLDKVGGPDHSPRLGAALDVSEITIQPFPPLQLTIPRTGIHHPLNASAPQSAPVLPSPPKRHSSRETGGLLQGMGGTGGGPPMLPTSPPMRNTTGPAHAGPGAAPPTVTPALVTTMSTPLVSAASQAHSRTPSLGEGEFEASSSIVSSGPSTSAVPAPHQPSIPLPTTVGAPTTVAARAIASRGRPAAKGSAGFMSTSFKNFLSPILGGTSFFGPGTSAKASGRVSRTPSTHDGQAAGDAMVAPSSPATTTAPVSGGSRTRSHSVSVTGAMEPRGGGFTQHAVSSAVDLSRSMAAGSTAASPEDSRPLALAALHRSVSTHGYDSTTTASAASGRGHHRVSRHQSSLLRDSFLASSTAAHLGASSTTASTVAHQHNPSSSNPTNCDSGDETKCNPENIAAALYWFGRAAAQGDTVADRYLRHRDGPLSLLSNLPGSSTTTATSTTTNSSSSAKSSALPAALRDDVQVASAASASAAAVAAGAGMDLGRSLDSAPRAPPDLSSPPGSAGRTGRSSFHHYHHHSHGHAPVSPPGLTAMRTSGSRTSLSGLLVASPLSPDGTLPSPLPPMARPPTSGRRTSLFTIPSAASSSSSLSSLTSGPMTTPSTVIASSTVGPHHHHHHHHHLPAGLRRSPSPAAVGSATSGNYPPSLSQFTFTVTPPLAAPTGRPGRRAHASLSSPGRARRRTSTSSIKSTVAPPAPSAAASTTPVTLPTSHPTVSDPLSSPSSIPLSPPSPSLPTVSFQLGDQPLAPLPCSTTPRLVRRDMLPADTSAADTTATRPTPARATPHSSRCREAVVSSSPTPAATTSSVARSTVSSATTVSSAAAKGVTPEPLTPRASSPPPMTTAVSSSSVRASYNQDNNRSLPCIHAQLRSQETLAQ</sequence>
<feature type="region of interest" description="Disordered" evidence="1">
    <location>
        <begin position="2035"/>
        <end position="2409"/>
    </location>
</feature>
<feature type="compositionally biased region" description="Polar residues" evidence="1">
    <location>
        <begin position="1911"/>
        <end position="1933"/>
    </location>
</feature>
<protein>
    <submittedName>
        <fullName evidence="2">Uncharacterized protein</fullName>
    </submittedName>
</protein>
<feature type="compositionally biased region" description="Polar residues" evidence="1">
    <location>
        <begin position="1405"/>
        <end position="1421"/>
    </location>
</feature>
<feature type="compositionally biased region" description="Low complexity" evidence="1">
    <location>
        <begin position="2313"/>
        <end position="2333"/>
    </location>
</feature>
<proteinExistence type="predicted"/>
<feature type="region of interest" description="Disordered" evidence="1">
    <location>
        <begin position="1766"/>
        <end position="1811"/>
    </location>
</feature>
<evidence type="ECO:0000256" key="1">
    <source>
        <dbReference type="SAM" id="MobiDB-lite"/>
    </source>
</evidence>
<gene>
    <name evidence="2" type="ORF">IWQ60_007811</name>
</gene>
<feature type="region of interest" description="Disordered" evidence="1">
    <location>
        <begin position="857"/>
        <end position="891"/>
    </location>
</feature>
<feature type="compositionally biased region" description="Gly residues" evidence="1">
    <location>
        <begin position="1618"/>
        <end position="1629"/>
    </location>
</feature>
<feature type="compositionally biased region" description="Low complexity" evidence="1">
    <location>
        <begin position="2125"/>
        <end position="2152"/>
    </location>
</feature>
<feature type="compositionally biased region" description="Low complexity" evidence="1">
    <location>
        <begin position="2084"/>
        <end position="2096"/>
    </location>
</feature>
<feature type="compositionally biased region" description="Polar residues" evidence="1">
    <location>
        <begin position="2186"/>
        <end position="2203"/>
    </location>
</feature>
<accession>A0A9W8A0J7</accession>
<feature type="region of interest" description="Disordered" evidence="1">
    <location>
        <begin position="1"/>
        <end position="21"/>
    </location>
</feature>
<feature type="compositionally biased region" description="Basic residues" evidence="1">
    <location>
        <begin position="2161"/>
        <end position="2171"/>
    </location>
</feature>
<feature type="region of interest" description="Disordered" evidence="1">
    <location>
        <begin position="1865"/>
        <end position="1892"/>
    </location>
</feature>
<reference evidence="2" key="1">
    <citation type="submission" date="2022-07" db="EMBL/GenBank/DDBJ databases">
        <title>Phylogenomic reconstructions and comparative analyses of Kickxellomycotina fungi.</title>
        <authorList>
            <person name="Reynolds N.K."/>
            <person name="Stajich J.E."/>
            <person name="Barry K."/>
            <person name="Grigoriev I.V."/>
            <person name="Crous P."/>
            <person name="Smith M.E."/>
        </authorList>
    </citation>
    <scope>NUCLEOTIDE SEQUENCE</scope>
    <source>
        <strain evidence="2">RSA 861</strain>
    </source>
</reference>
<feature type="compositionally biased region" description="Polar residues" evidence="1">
    <location>
        <begin position="1865"/>
        <end position="1878"/>
    </location>
</feature>
<feature type="region of interest" description="Disordered" evidence="1">
    <location>
        <begin position="1582"/>
        <end position="1655"/>
    </location>
</feature>
<feature type="compositionally biased region" description="Basic residues" evidence="1">
    <location>
        <begin position="2061"/>
        <end position="2071"/>
    </location>
</feature>
<dbReference type="PANTHER" id="PTHR42064">
    <property type="entry name" value="YALI0F28677P"/>
    <property type="match status" value="1"/>
</dbReference>
<feature type="compositionally biased region" description="Low complexity" evidence="1">
    <location>
        <begin position="1637"/>
        <end position="1650"/>
    </location>
</feature>
<feature type="region of interest" description="Disordered" evidence="1">
    <location>
        <begin position="493"/>
        <end position="526"/>
    </location>
</feature>
<feature type="compositionally biased region" description="Low complexity" evidence="1">
    <location>
        <begin position="2391"/>
        <end position="2402"/>
    </location>
</feature>
<feature type="region of interest" description="Disordered" evidence="1">
    <location>
        <begin position="1009"/>
        <end position="1032"/>
    </location>
</feature>
<evidence type="ECO:0000313" key="2">
    <source>
        <dbReference type="EMBL" id="KAJ1917329.1"/>
    </source>
</evidence>
<feature type="compositionally biased region" description="Pro residues" evidence="1">
    <location>
        <begin position="506"/>
        <end position="517"/>
    </location>
</feature>
<comment type="caution">
    <text evidence="2">The sequence shown here is derived from an EMBL/GenBank/DDBJ whole genome shotgun (WGS) entry which is preliminary data.</text>
</comment>
<feature type="region of interest" description="Disordered" evidence="1">
    <location>
        <begin position="1911"/>
        <end position="1937"/>
    </location>
</feature>
<feature type="region of interest" description="Disordered" evidence="1">
    <location>
        <begin position="274"/>
        <end position="295"/>
    </location>
</feature>
<feature type="region of interest" description="Disordered" evidence="1">
    <location>
        <begin position="1975"/>
        <end position="2002"/>
    </location>
</feature>
<feature type="region of interest" description="Disordered" evidence="1">
    <location>
        <begin position="108"/>
        <end position="129"/>
    </location>
</feature>
<feature type="region of interest" description="Disordered" evidence="1">
    <location>
        <begin position="1348"/>
        <end position="1424"/>
    </location>
</feature>
<feature type="region of interest" description="Disordered" evidence="1">
    <location>
        <begin position="929"/>
        <end position="966"/>
    </location>
</feature>
<feature type="compositionally biased region" description="Low complexity" evidence="1">
    <location>
        <begin position="2233"/>
        <end position="2260"/>
    </location>
</feature>
<dbReference type="EMBL" id="JANBPT010000546">
    <property type="protein sequence ID" value="KAJ1917329.1"/>
    <property type="molecule type" value="Genomic_DNA"/>
</dbReference>
<name>A0A9W8A0J7_9FUNG</name>
<feature type="compositionally biased region" description="Polar residues" evidence="1">
    <location>
        <begin position="1794"/>
        <end position="1811"/>
    </location>
</feature>
<feature type="compositionally biased region" description="Low complexity" evidence="1">
    <location>
        <begin position="1044"/>
        <end position="1058"/>
    </location>
</feature>
<feature type="compositionally biased region" description="Low complexity" evidence="1">
    <location>
        <begin position="2341"/>
        <end position="2372"/>
    </location>
</feature>
<feature type="compositionally biased region" description="Pro residues" evidence="1">
    <location>
        <begin position="953"/>
        <end position="962"/>
    </location>
</feature>
<feature type="compositionally biased region" description="Low complexity" evidence="1">
    <location>
        <begin position="1382"/>
        <end position="1393"/>
    </location>
</feature>
<feature type="compositionally biased region" description="Low complexity" evidence="1">
    <location>
        <begin position="1350"/>
        <end position="1369"/>
    </location>
</feature>
<organism evidence="2 3">
    <name type="scientific">Tieghemiomyces parasiticus</name>
    <dbReference type="NCBI Taxonomy" id="78921"/>
    <lineage>
        <taxon>Eukaryota</taxon>
        <taxon>Fungi</taxon>
        <taxon>Fungi incertae sedis</taxon>
        <taxon>Zoopagomycota</taxon>
        <taxon>Kickxellomycotina</taxon>
        <taxon>Dimargaritomycetes</taxon>
        <taxon>Dimargaritales</taxon>
        <taxon>Dimargaritaceae</taxon>
        <taxon>Tieghemiomyces</taxon>
    </lineage>
</organism>
<feature type="compositionally biased region" description="Low complexity" evidence="1">
    <location>
        <begin position="1009"/>
        <end position="1025"/>
    </location>
</feature>
<dbReference type="PANTHER" id="PTHR42064:SF1">
    <property type="entry name" value="YALI0F28677P"/>
    <property type="match status" value="1"/>
</dbReference>
<feature type="compositionally biased region" description="Low complexity" evidence="1">
    <location>
        <begin position="1532"/>
        <end position="1542"/>
    </location>
</feature>
<dbReference type="OrthoDB" id="5600080at2759"/>
<feature type="region of interest" description="Disordered" evidence="1">
    <location>
        <begin position="1044"/>
        <end position="1072"/>
    </location>
</feature>
<evidence type="ECO:0000313" key="3">
    <source>
        <dbReference type="Proteomes" id="UP001150569"/>
    </source>
</evidence>
<dbReference type="Proteomes" id="UP001150569">
    <property type="component" value="Unassembled WGS sequence"/>
</dbReference>